<reference evidence="2 3" key="1">
    <citation type="submission" date="2015-05" db="EMBL/GenBank/DDBJ databases">
        <authorList>
            <person name="Wang D.B."/>
            <person name="Wang M."/>
        </authorList>
    </citation>
    <scope>NUCLEOTIDE SEQUENCE [LARGE SCALE GENOMIC DNA]</scope>
    <source>
        <strain evidence="2">VL1</strain>
    </source>
</reference>
<evidence type="ECO:0000313" key="2">
    <source>
        <dbReference type="EMBL" id="CRK34543.1"/>
    </source>
</evidence>
<feature type="region of interest" description="Disordered" evidence="1">
    <location>
        <begin position="1"/>
        <end position="126"/>
    </location>
</feature>
<feature type="non-terminal residue" evidence="2">
    <location>
        <position position="126"/>
    </location>
</feature>
<feature type="non-terminal residue" evidence="2">
    <location>
        <position position="1"/>
    </location>
</feature>
<proteinExistence type="predicted"/>
<gene>
    <name evidence="2" type="ORF">BN1708_019533</name>
</gene>
<dbReference type="Proteomes" id="UP000044602">
    <property type="component" value="Unassembled WGS sequence"/>
</dbReference>
<accession>A0A0G4MJQ1</accession>
<evidence type="ECO:0000313" key="3">
    <source>
        <dbReference type="Proteomes" id="UP000044602"/>
    </source>
</evidence>
<feature type="compositionally biased region" description="Basic residues" evidence="1">
    <location>
        <begin position="28"/>
        <end position="55"/>
    </location>
</feature>
<organism evidence="2 3">
    <name type="scientific">Verticillium longisporum</name>
    <name type="common">Verticillium dahliae var. longisporum</name>
    <dbReference type="NCBI Taxonomy" id="100787"/>
    <lineage>
        <taxon>Eukaryota</taxon>
        <taxon>Fungi</taxon>
        <taxon>Dikarya</taxon>
        <taxon>Ascomycota</taxon>
        <taxon>Pezizomycotina</taxon>
        <taxon>Sordariomycetes</taxon>
        <taxon>Hypocreomycetidae</taxon>
        <taxon>Glomerellales</taxon>
        <taxon>Plectosphaerellaceae</taxon>
        <taxon>Verticillium</taxon>
    </lineage>
</organism>
<evidence type="ECO:0000256" key="1">
    <source>
        <dbReference type="SAM" id="MobiDB-lite"/>
    </source>
</evidence>
<sequence>HGALEALPLVPPRQVSHHHQRAHDDHRQRRPRHRSHKSRRHRLHRRRLRPVRRLGRNGPAQRPRQRPHRSPRPPEPAADRAPAAGRRLHHGPRDGVAVCRPRAAHPDAPPRRRRLAVRAPPRDEAA</sequence>
<protein>
    <submittedName>
        <fullName evidence="2">Uncharacterized protein</fullName>
    </submittedName>
</protein>
<dbReference type="AlphaFoldDB" id="A0A0G4MJQ1"/>
<keyword evidence="3" id="KW-1185">Reference proteome</keyword>
<dbReference type="EMBL" id="CVQH01023060">
    <property type="protein sequence ID" value="CRK34543.1"/>
    <property type="molecule type" value="Genomic_DNA"/>
</dbReference>
<name>A0A0G4MJQ1_VERLO</name>